<feature type="compositionally biased region" description="Low complexity" evidence="1">
    <location>
        <begin position="38"/>
        <end position="48"/>
    </location>
</feature>
<dbReference type="RefSeq" id="WP_232080416.1">
    <property type="nucleotide sequence ID" value="NZ_AP022607.1"/>
</dbReference>
<dbReference type="Pfam" id="PF01656">
    <property type="entry name" value="CbiA"/>
    <property type="match status" value="1"/>
</dbReference>
<dbReference type="PANTHER" id="PTHR43384">
    <property type="entry name" value="SEPTUM SITE-DETERMINING PROTEIN MIND HOMOLOG, CHLOROPLASTIC-RELATED"/>
    <property type="match status" value="1"/>
</dbReference>
<feature type="compositionally biased region" description="Basic and acidic residues" evidence="1">
    <location>
        <begin position="147"/>
        <end position="163"/>
    </location>
</feature>
<feature type="region of interest" description="Disordered" evidence="1">
    <location>
        <begin position="1"/>
        <end position="76"/>
    </location>
</feature>
<dbReference type="InterPro" id="IPR027417">
    <property type="entry name" value="P-loop_NTPase"/>
</dbReference>
<protein>
    <recommendedName>
        <fullName evidence="2">CobQ/CobB/MinD/ParA nucleotide binding domain-containing protein</fullName>
    </recommendedName>
</protein>
<dbReference type="Proteomes" id="UP000467379">
    <property type="component" value="Plasmid pJCM12687"/>
</dbReference>
<geneLocation type="plasmid" evidence="3 4">
    <name>pJCM12687</name>
</geneLocation>
<evidence type="ECO:0000256" key="1">
    <source>
        <dbReference type="SAM" id="MobiDB-lite"/>
    </source>
</evidence>
<evidence type="ECO:0000313" key="4">
    <source>
        <dbReference type="Proteomes" id="UP000467379"/>
    </source>
</evidence>
<dbReference type="EMBL" id="AP022607">
    <property type="protein sequence ID" value="BBZ15018.1"/>
    <property type="molecule type" value="Genomic_DNA"/>
</dbReference>
<name>A0ABM7KVI0_9MYCO</name>
<feature type="domain" description="CobQ/CobB/MinD/ParA nucleotide binding" evidence="2">
    <location>
        <begin position="328"/>
        <end position="521"/>
    </location>
</feature>
<proteinExistence type="predicted"/>
<keyword evidence="3" id="KW-0614">Plasmid</keyword>
<feature type="compositionally biased region" description="Pro residues" evidence="1">
    <location>
        <begin position="217"/>
        <end position="226"/>
    </location>
</feature>
<gene>
    <name evidence="3" type="ORF">MBRA_52130</name>
</gene>
<dbReference type="InterPro" id="IPR002586">
    <property type="entry name" value="CobQ/CobB/MinD/ParA_Nub-bd_dom"/>
</dbReference>
<accession>A0ABM7KVI0</accession>
<feature type="region of interest" description="Disordered" evidence="1">
    <location>
        <begin position="88"/>
        <end position="258"/>
    </location>
</feature>
<dbReference type="InterPro" id="IPR050625">
    <property type="entry name" value="ParA/MinD_ATPase"/>
</dbReference>
<keyword evidence="4" id="KW-1185">Reference proteome</keyword>
<dbReference type="SUPFAM" id="SSF52540">
    <property type="entry name" value="P-loop containing nucleoside triphosphate hydrolases"/>
    <property type="match status" value="1"/>
</dbReference>
<evidence type="ECO:0000259" key="2">
    <source>
        <dbReference type="Pfam" id="PF01656"/>
    </source>
</evidence>
<organism evidence="3 4">
    <name type="scientific">Mycobacterium branderi</name>
    <dbReference type="NCBI Taxonomy" id="43348"/>
    <lineage>
        <taxon>Bacteria</taxon>
        <taxon>Bacillati</taxon>
        <taxon>Actinomycetota</taxon>
        <taxon>Actinomycetes</taxon>
        <taxon>Mycobacteriales</taxon>
        <taxon>Mycobacteriaceae</taxon>
        <taxon>Mycobacterium</taxon>
    </lineage>
</organism>
<reference evidence="3 4" key="1">
    <citation type="journal article" date="2019" name="Emerg. Microbes Infect.">
        <title>Comprehensive subspecies identification of 175 nontuberculous mycobacteria species based on 7547 genomic profiles.</title>
        <authorList>
            <person name="Matsumoto Y."/>
            <person name="Kinjo T."/>
            <person name="Motooka D."/>
            <person name="Nabeya D."/>
            <person name="Jung N."/>
            <person name="Uechi K."/>
            <person name="Horii T."/>
            <person name="Iida T."/>
            <person name="Fujita J."/>
            <person name="Nakamura S."/>
        </authorList>
    </citation>
    <scope>NUCLEOTIDE SEQUENCE [LARGE SCALE GENOMIC DNA]</scope>
    <source>
        <strain evidence="3 4">JCM 12687</strain>
        <plasmid evidence="3">pJCM12687</plasmid>
    </source>
</reference>
<dbReference type="Gene3D" id="3.40.50.300">
    <property type="entry name" value="P-loop containing nucleotide triphosphate hydrolases"/>
    <property type="match status" value="1"/>
</dbReference>
<evidence type="ECO:0000313" key="3">
    <source>
        <dbReference type="EMBL" id="BBZ15018.1"/>
    </source>
</evidence>
<sequence length="575" mass="61489">MTDRESTGTPGLGPEQDGGDAAKPSPPSPIPMLRERQQPSAGPAAGPHPGQGGEANAHDASQGGGSGAHRARTTGELNLADWAAKIIDTDAPAPSGDTGGGEARPATADNARAVVSDETTQIVLPPGPPKPPADPERTTPTRSPAADPERTTPTRSPSGERRPPSPGDEPGRPPGMRGGPEQRPAPRREDQPPWRAGPMPAAPHADPNGWANRDRPQPPSPAPPHWPTNADAPAGPPEQGRWAVRPHEAEPPPWEPASASYSYVDRIRQSELVPTRKHPPRRGWRRAVYLGTFGLINLGLSPDERRLAELEAKIRTLLRGHYKIGVLGKGGVGKTTVAACVGSIFAELRQDDRVVAIDADTAFGKLASRIDPHAAGSYWELAADQHLHTFADMRSRVGNNASGLFVLAGESATARRRVLDPAIYREATSRLDNHFTISIIDCGTAIDNPVTLEVLTDLDALIVVSSPWVDGASAAAQTMEWLGNNGYTALLHRTVVVLNDSDGHSDKRTRSVLVDQFSSRGQAVVELPFDPHLRPGGVIDIDHEIGRTTRRRLIEIAAAIAEHFAATTDEEWERR</sequence>
<dbReference type="PANTHER" id="PTHR43384:SF14">
    <property type="entry name" value="ESX-1 SECRETION-ASSOCIATED PROTEIN ESPI"/>
    <property type="match status" value="1"/>
</dbReference>